<evidence type="ECO:0000313" key="7">
    <source>
        <dbReference type="Proteomes" id="UP000433493"/>
    </source>
</evidence>
<dbReference type="AlphaFoldDB" id="A0A7J5BFB9"/>
<dbReference type="PROSITE" id="PS50931">
    <property type="entry name" value="HTH_LYSR"/>
    <property type="match status" value="1"/>
</dbReference>
<keyword evidence="3" id="KW-0238">DNA-binding</keyword>
<dbReference type="Pfam" id="PF00126">
    <property type="entry name" value="HTH_1"/>
    <property type="match status" value="1"/>
</dbReference>
<dbReference type="GO" id="GO:0003677">
    <property type="term" value="F:DNA binding"/>
    <property type="evidence" value="ECO:0007669"/>
    <property type="project" value="UniProtKB-KW"/>
</dbReference>
<dbReference type="PANTHER" id="PTHR30346">
    <property type="entry name" value="TRANSCRIPTIONAL DUAL REGULATOR HCAR-RELATED"/>
    <property type="match status" value="1"/>
</dbReference>
<keyword evidence="7" id="KW-1185">Reference proteome</keyword>
<evidence type="ECO:0000256" key="2">
    <source>
        <dbReference type="ARBA" id="ARBA00023015"/>
    </source>
</evidence>
<dbReference type="GO" id="GO:0032993">
    <property type="term" value="C:protein-DNA complex"/>
    <property type="evidence" value="ECO:0007669"/>
    <property type="project" value="TreeGrafter"/>
</dbReference>
<dbReference type="InterPro" id="IPR005119">
    <property type="entry name" value="LysR_subst-bd"/>
</dbReference>
<dbReference type="FunFam" id="1.10.10.10:FF:000001">
    <property type="entry name" value="LysR family transcriptional regulator"/>
    <property type="match status" value="1"/>
</dbReference>
<dbReference type="EMBL" id="WBKB01000001">
    <property type="protein sequence ID" value="KAB1644953.1"/>
    <property type="molecule type" value="Genomic_DNA"/>
</dbReference>
<dbReference type="Proteomes" id="UP000433493">
    <property type="component" value="Unassembled WGS sequence"/>
</dbReference>
<sequence>MWKRMRTSTLRLRGRANRMHRARPMKAMQMANLTLRQLEYIISVAELGSVTAASKQLHVAQSAISASIADLERTIGIQIFIRHARGLSPTREGHEILDESRKILLGAEGLEQYAADRSEVLSGSLIVGCYTTLASPILPPSLAAFATKHPQVHVDFTVGHSDQIIEQVQHGECDLAILYDFLREGSFTELNLQSTPLTRSRPYVLLHSEHPLASAHVIDLADLVDDPFILFDLAPGAEYFLSLFASEGVEPRIQYRSRDFELVRGLVARGLGYSILSQRTVIGESYEGLPLTMVDLSAQHKGLEVISLTPDTRLPSRRAQAFISECRGVLARP</sequence>
<dbReference type="PANTHER" id="PTHR30346:SF0">
    <property type="entry name" value="HCA OPERON TRANSCRIPTIONAL ACTIVATOR HCAR"/>
    <property type="match status" value="1"/>
</dbReference>
<dbReference type="Pfam" id="PF03466">
    <property type="entry name" value="LysR_substrate"/>
    <property type="match status" value="1"/>
</dbReference>
<keyword evidence="4" id="KW-0804">Transcription</keyword>
<protein>
    <submittedName>
        <fullName evidence="6">LysR family transcriptional regulator</fullName>
    </submittedName>
</protein>
<accession>A0A7J5BFB9</accession>
<dbReference type="InterPro" id="IPR036388">
    <property type="entry name" value="WH-like_DNA-bd_sf"/>
</dbReference>
<dbReference type="GO" id="GO:0003700">
    <property type="term" value="F:DNA-binding transcription factor activity"/>
    <property type="evidence" value="ECO:0007669"/>
    <property type="project" value="InterPro"/>
</dbReference>
<evidence type="ECO:0000256" key="1">
    <source>
        <dbReference type="ARBA" id="ARBA00009437"/>
    </source>
</evidence>
<reference evidence="6 7" key="1">
    <citation type="submission" date="2019-09" db="EMBL/GenBank/DDBJ databases">
        <title>Phylogeny of genus Pseudoclavibacter and closely related genus.</title>
        <authorList>
            <person name="Li Y."/>
        </authorList>
    </citation>
    <scope>NUCLEOTIDE SEQUENCE [LARGE SCALE GENOMIC DNA]</scope>
    <source>
        <strain evidence="6 7">KCTC 13959</strain>
    </source>
</reference>
<dbReference type="InterPro" id="IPR000847">
    <property type="entry name" value="LysR_HTH_N"/>
</dbReference>
<dbReference type="Gene3D" id="1.10.10.10">
    <property type="entry name" value="Winged helix-like DNA-binding domain superfamily/Winged helix DNA-binding domain"/>
    <property type="match status" value="1"/>
</dbReference>
<comment type="similarity">
    <text evidence="1">Belongs to the LysR transcriptional regulatory family.</text>
</comment>
<dbReference type="PRINTS" id="PR00039">
    <property type="entry name" value="HTHLYSR"/>
</dbReference>
<dbReference type="InterPro" id="IPR036390">
    <property type="entry name" value="WH_DNA-bd_sf"/>
</dbReference>
<comment type="caution">
    <text evidence="6">The sequence shown here is derived from an EMBL/GenBank/DDBJ whole genome shotgun (WGS) entry which is preliminary data.</text>
</comment>
<dbReference type="SUPFAM" id="SSF46785">
    <property type="entry name" value="Winged helix' DNA-binding domain"/>
    <property type="match status" value="1"/>
</dbReference>
<evidence type="ECO:0000256" key="3">
    <source>
        <dbReference type="ARBA" id="ARBA00023125"/>
    </source>
</evidence>
<proteinExistence type="inferred from homology"/>
<gene>
    <name evidence="6" type="ORF">F8O05_01425</name>
</gene>
<dbReference type="SUPFAM" id="SSF53850">
    <property type="entry name" value="Periplasmic binding protein-like II"/>
    <property type="match status" value="1"/>
</dbReference>
<evidence type="ECO:0000256" key="4">
    <source>
        <dbReference type="ARBA" id="ARBA00023163"/>
    </source>
</evidence>
<feature type="domain" description="HTH lysR-type" evidence="5">
    <location>
        <begin position="33"/>
        <end position="90"/>
    </location>
</feature>
<evidence type="ECO:0000313" key="6">
    <source>
        <dbReference type="EMBL" id="KAB1644953.1"/>
    </source>
</evidence>
<keyword evidence="2" id="KW-0805">Transcription regulation</keyword>
<evidence type="ECO:0000259" key="5">
    <source>
        <dbReference type="PROSITE" id="PS50931"/>
    </source>
</evidence>
<organism evidence="6 7">
    <name type="scientific">Gulosibacter chungangensis</name>
    <dbReference type="NCBI Taxonomy" id="979746"/>
    <lineage>
        <taxon>Bacteria</taxon>
        <taxon>Bacillati</taxon>
        <taxon>Actinomycetota</taxon>
        <taxon>Actinomycetes</taxon>
        <taxon>Micrococcales</taxon>
        <taxon>Microbacteriaceae</taxon>
        <taxon>Gulosibacter</taxon>
    </lineage>
</organism>
<dbReference type="Gene3D" id="3.40.190.10">
    <property type="entry name" value="Periplasmic binding protein-like II"/>
    <property type="match status" value="2"/>
</dbReference>
<name>A0A7J5BFB9_9MICO</name>